<dbReference type="AlphaFoldDB" id="A0A316UBD4"/>
<dbReference type="RefSeq" id="XP_025349632.1">
    <property type="nucleotide sequence ID" value="XM_025489911.1"/>
</dbReference>
<dbReference type="EMBL" id="KZ819323">
    <property type="protein sequence ID" value="PWN22472.1"/>
    <property type="molecule type" value="Genomic_DNA"/>
</dbReference>
<dbReference type="InterPro" id="IPR045055">
    <property type="entry name" value="DNA2/NAM7-like"/>
</dbReference>
<accession>A0A316UBD4</accession>
<sequence length="309" mass="33955">HWTHLLVDEAAQGTEPDLAPALACVLPHPRCYATPAIILVGDPAQLGPAIKNDMCRSQGLDVSLFERLSRLPVYAQSLARLKRHGRSIVLSGEFSAHSGHLIRNYRARHPALLHLPSTLFYSDSLVPCAPANGRLIDLLNNWTQLPRRGALRGMPMLFADVRSHEEWVDEGVSWWNEGEVQKIVEMCRSLVEPVGCSTPSTNNPRNSNNGQCIVKPSEIAVISPFREQVWRLRVALRAAGLGDVAVGPVEAYQGQEAPIVILSPVRSRSRFLASDREAGQGLVCEAKRLNVALTRARELLIVVGNAELL</sequence>
<dbReference type="PANTHER" id="PTHR10887:SF322">
    <property type="entry name" value="HELICASE MOV-10"/>
    <property type="match status" value="1"/>
</dbReference>
<keyword evidence="3" id="KW-1185">Reference proteome</keyword>
<gene>
    <name evidence="2" type="ORF">BCV69DRAFT_235814</name>
</gene>
<dbReference type="Pfam" id="PF13087">
    <property type="entry name" value="AAA_12"/>
    <property type="match status" value="1"/>
</dbReference>
<dbReference type="Gene3D" id="3.40.50.300">
    <property type="entry name" value="P-loop containing nucleotide triphosphate hydrolases"/>
    <property type="match status" value="2"/>
</dbReference>
<dbReference type="GO" id="GO:0035194">
    <property type="term" value="P:regulatory ncRNA-mediated post-transcriptional gene silencing"/>
    <property type="evidence" value="ECO:0007669"/>
    <property type="project" value="TreeGrafter"/>
</dbReference>
<dbReference type="CDD" id="cd18808">
    <property type="entry name" value="SF1_C_Upf1"/>
    <property type="match status" value="1"/>
</dbReference>
<organism evidence="2 3">
    <name type="scientific">Pseudomicrostroma glucosiphilum</name>
    <dbReference type="NCBI Taxonomy" id="1684307"/>
    <lineage>
        <taxon>Eukaryota</taxon>
        <taxon>Fungi</taxon>
        <taxon>Dikarya</taxon>
        <taxon>Basidiomycota</taxon>
        <taxon>Ustilaginomycotina</taxon>
        <taxon>Exobasidiomycetes</taxon>
        <taxon>Microstromatales</taxon>
        <taxon>Microstromatales incertae sedis</taxon>
        <taxon>Pseudomicrostroma</taxon>
    </lineage>
</organism>
<evidence type="ECO:0000259" key="1">
    <source>
        <dbReference type="Pfam" id="PF13087"/>
    </source>
</evidence>
<reference evidence="2 3" key="1">
    <citation type="journal article" date="2018" name="Mol. Biol. Evol.">
        <title>Broad Genomic Sampling Reveals a Smut Pathogenic Ancestry of the Fungal Clade Ustilaginomycotina.</title>
        <authorList>
            <person name="Kijpornyongpan T."/>
            <person name="Mondo S.J."/>
            <person name="Barry K."/>
            <person name="Sandor L."/>
            <person name="Lee J."/>
            <person name="Lipzen A."/>
            <person name="Pangilinan J."/>
            <person name="LaButti K."/>
            <person name="Hainaut M."/>
            <person name="Henrissat B."/>
            <person name="Grigoriev I.V."/>
            <person name="Spatafora J.W."/>
            <person name="Aime M.C."/>
        </authorList>
    </citation>
    <scope>NUCLEOTIDE SEQUENCE [LARGE SCALE GENOMIC DNA]</scope>
    <source>
        <strain evidence="2 3">MCA 4718</strain>
    </source>
</reference>
<proteinExistence type="predicted"/>
<dbReference type="InterPro" id="IPR041679">
    <property type="entry name" value="DNA2/NAM7-like_C"/>
</dbReference>
<name>A0A316UBD4_9BASI</name>
<dbReference type="GO" id="GO:0005829">
    <property type="term" value="C:cytosol"/>
    <property type="evidence" value="ECO:0007669"/>
    <property type="project" value="TreeGrafter"/>
</dbReference>
<evidence type="ECO:0000313" key="2">
    <source>
        <dbReference type="EMBL" id="PWN22472.1"/>
    </source>
</evidence>
<feature type="domain" description="DNA2/NAM7 helicase-like C-terminal" evidence="1">
    <location>
        <begin position="95"/>
        <end position="306"/>
    </location>
</feature>
<protein>
    <recommendedName>
        <fullName evidence="1">DNA2/NAM7 helicase-like C-terminal domain-containing protein</fullName>
    </recommendedName>
</protein>
<feature type="non-terminal residue" evidence="2">
    <location>
        <position position="309"/>
    </location>
</feature>
<dbReference type="InterPro" id="IPR047187">
    <property type="entry name" value="SF1_C_Upf1"/>
</dbReference>
<feature type="non-terminal residue" evidence="2">
    <location>
        <position position="1"/>
    </location>
</feature>
<evidence type="ECO:0000313" key="3">
    <source>
        <dbReference type="Proteomes" id="UP000245942"/>
    </source>
</evidence>
<dbReference type="SUPFAM" id="SSF52540">
    <property type="entry name" value="P-loop containing nucleoside triphosphate hydrolases"/>
    <property type="match status" value="1"/>
</dbReference>
<dbReference type="Proteomes" id="UP000245942">
    <property type="component" value="Unassembled WGS sequence"/>
</dbReference>
<dbReference type="STRING" id="1684307.A0A316UBD4"/>
<dbReference type="GeneID" id="37011645"/>
<dbReference type="PANTHER" id="PTHR10887">
    <property type="entry name" value="DNA2/NAM7 HELICASE FAMILY"/>
    <property type="match status" value="1"/>
</dbReference>
<dbReference type="InterPro" id="IPR027417">
    <property type="entry name" value="P-loop_NTPase"/>
</dbReference>
<dbReference type="OrthoDB" id="6513042at2759"/>